<dbReference type="STRING" id="56956.A0O31_00507"/>
<name>A0A1J0LQW3_THEBO</name>
<dbReference type="KEGG" id="tbc:A0O31_00507"/>
<gene>
    <name evidence="2" type="ORF">A0O31_00507</name>
</gene>
<dbReference type="AlphaFoldDB" id="A0A1J0LQW3"/>
<organism evidence="2 3">
    <name type="scientific">Thermus brockianus</name>
    <dbReference type="NCBI Taxonomy" id="56956"/>
    <lineage>
        <taxon>Bacteria</taxon>
        <taxon>Thermotogati</taxon>
        <taxon>Deinococcota</taxon>
        <taxon>Deinococci</taxon>
        <taxon>Thermales</taxon>
        <taxon>Thermaceae</taxon>
        <taxon>Thermus</taxon>
    </lineage>
</organism>
<evidence type="ECO:0000313" key="3">
    <source>
        <dbReference type="Proteomes" id="UP000182993"/>
    </source>
</evidence>
<dbReference type="SUPFAM" id="SSF53474">
    <property type="entry name" value="alpha/beta-Hydrolases"/>
    <property type="match status" value="1"/>
</dbReference>
<proteinExistence type="predicted"/>
<dbReference type="Pfam" id="PF12697">
    <property type="entry name" value="Abhydrolase_6"/>
    <property type="match status" value="1"/>
</dbReference>
<sequence length="205" mass="22582">MRLFPGLLSPPAGLDFLRLPAEEGLHLVAFGEGALEALRAAFREEAKSLVLLSPILRRDALLTAKLRALRFGLERGGVEGFATIGRALFFGPLAAESEEVFQAWREGLDEEKVRLWLEQVEGLGDERRWLRGTKARVLVVQGALDAFTPPHHGQEAADFAKGEALRFTLEGAGHFVPWEAWEEVRSLVADFLLGESFRLPGGLAL</sequence>
<evidence type="ECO:0000259" key="1">
    <source>
        <dbReference type="Pfam" id="PF12697"/>
    </source>
</evidence>
<dbReference type="InterPro" id="IPR029058">
    <property type="entry name" value="AB_hydrolase_fold"/>
</dbReference>
<accession>A0A1J0LQW3</accession>
<reference evidence="3" key="1">
    <citation type="submission" date="2016-06" db="EMBL/GenBank/DDBJ databases">
        <title>Whole genome sequencing of Thermus brockianus strain GE-1.</title>
        <authorList>
            <person name="Schaefers C."/>
            <person name="Blank S."/>
            <person name="Wiebusch S."/>
            <person name="Elleuche S."/>
            <person name="Antranikian G."/>
        </authorList>
    </citation>
    <scope>NUCLEOTIDE SEQUENCE [LARGE SCALE GENOMIC DNA]</scope>
    <source>
        <strain evidence="3">GE-1</strain>
    </source>
</reference>
<feature type="domain" description="AB hydrolase-1" evidence="1">
    <location>
        <begin position="22"/>
        <end position="185"/>
    </location>
</feature>
<keyword evidence="2" id="KW-0378">Hydrolase</keyword>
<dbReference type="Proteomes" id="UP000182993">
    <property type="component" value="Chromosome"/>
</dbReference>
<evidence type="ECO:0000313" key="2">
    <source>
        <dbReference type="EMBL" id="APD08713.1"/>
    </source>
</evidence>
<dbReference type="GO" id="GO:0016787">
    <property type="term" value="F:hydrolase activity"/>
    <property type="evidence" value="ECO:0007669"/>
    <property type="project" value="UniProtKB-KW"/>
</dbReference>
<dbReference type="Gene3D" id="3.40.50.1820">
    <property type="entry name" value="alpha/beta hydrolase"/>
    <property type="match status" value="1"/>
</dbReference>
<dbReference type="InterPro" id="IPR000073">
    <property type="entry name" value="AB_hydrolase_1"/>
</dbReference>
<protein>
    <submittedName>
        <fullName evidence="2">Alpha/beta hydrolase family protein</fullName>
    </submittedName>
</protein>
<dbReference type="EMBL" id="CP016312">
    <property type="protein sequence ID" value="APD08713.1"/>
    <property type="molecule type" value="Genomic_DNA"/>
</dbReference>